<evidence type="ECO:0000313" key="2">
    <source>
        <dbReference type="Proteomes" id="UP001172054"/>
    </source>
</evidence>
<organism evidence="1 2">
    <name type="scientific">Planococcus liqunii</name>
    <dbReference type="NCBI Taxonomy" id="3058394"/>
    <lineage>
        <taxon>Bacteria</taxon>
        <taxon>Bacillati</taxon>
        <taxon>Bacillota</taxon>
        <taxon>Bacilli</taxon>
        <taxon>Bacillales</taxon>
        <taxon>Caryophanaceae</taxon>
        <taxon>Planococcus</taxon>
    </lineage>
</organism>
<dbReference type="RefSeq" id="WP_301726635.1">
    <property type="nucleotide sequence ID" value="NZ_JAUJWW010000005.1"/>
</dbReference>
<dbReference type="EMBL" id="JAUJWW010000005">
    <property type="protein sequence ID" value="MDN7228144.1"/>
    <property type="molecule type" value="Genomic_DNA"/>
</dbReference>
<name>A0ABT8MTG3_9BACL</name>
<sequence length="135" mass="15039">MLKMNSLVAIAEKVGELLEAEAELRPEGLIFKKKRIVKEQKSSNVHVCWSLDLSVNVQSTGCEEAINKAEVFLLPEELPLFTASLIGNPILMPTNFSQKISLERGMYCVRLMSQEAPEIFAARLSETLSTLADKE</sequence>
<reference evidence="1 2" key="1">
    <citation type="submission" date="2023-06" db="EMBL/GenBank/DDBJ databases">
        <title>Novel species in genus Planococcus.</title>
        <authorList>
            <person name="Ning S."/>
        </authorList>
    </citation>
    <scope>NUCLEOTIDE SEQUENCE [LARGE SCALE GENOMIC DNA]</scope>
    <source>
        <strain evidence="1 2">N064</strain>
    </source>
</reference>
<dbReference type="Proteomes" id="UP001172054">
    <property type="component" value="Unassembled WGS sequence"/>
</dbReference>
<gene>
    <name evidence="1" type="ORF">QWY15_12625</name>
</gene>
<comment type="caution">
    <text evidence="1">The sequence shown here is derived from an EMBL/GenBank/DDBJ whole genome shotgun (WGS) entry which is preliminary data.</text>
</comment>
<protein>
    <submittedName>
        <fullName evidence="1">Uncharacterized protein</fullName>
    </submittedName>
</protein>
<evidence type="ECO:0000313" key="1">
    <source>
        <dbReference type="EMBL" id="MDN7228144.1"/>
    </source>
</evidence>
<keyword evidence="2" id="KW-1185">Reference proteome</keyword>
<accession>A0ABT8MTG3</accession>
<proteinExistence type="predicted"/>